<dbReference type="Pfam" id="PF10345">
    <property type="entry name" value="Cohesin_load"/>
    <property type="match status" value="1"/>
</dbReference>
<feature type="compositionally biased region" description="Polar residues" evidence="8">
    <location>
        <begin position="78"/>
        <end position="91"/>
    </location>
</feature>
<dbReference type="InterPro" id="IPR019440">
    <property type="entry name" value="MAU2"/>
</dbReference>
<evidence type="ECO:0000256" key="2">
    <source>
        <dbReference type="ARBA" id="ARBA00008585"/>
    </source>
</evidence>
<evidence type="ECO:0000256" key="7">
    <source>
        <dbReference type="ARBA" id="ARBA00023306"/>
    </source>
</evidence>
<feature type="compositionally biased region" description="Low complexity" evidence="8">
    <location>
        <begin position="65"/>
        <end position="76"/>
    </location>
</feature>
<keyword evidence="7" id="KW-0131">Cell cycle</keyword>
<dbReference type="RefSeq" id="XP_033385091.1">
    <property type="nucleotide sequence ID" value="XM_033528154.1"/>
</dbReference>
<feature type="region of interest" description="Disordered" evidence="8">
    <location>
        <begin position="1"/>
        <end position="215"/>
    </location>
</feature>
<proteinExistence type="inferred from homology"/>
<keyword evidence="4" id="KW-0498">Mitosis</keyword>
<dbReference type="GO" id="GO:0007064">
    <property type="term" value="P:mitotic sister chromatid cohesion"/>
    <property type="evidence" value="ECO:0007669"/>
    <property type="project" value="InterPro"/>
</dbReference>
<keyword evidence="5" id="KW-0159">Chromosome partition</keyword>
<sequence length="866" mass="96067">MHPNGYPPAANGFQPVHPQQQMMPVYPPQQPMSNHPQVIIPPRPSPQQQYHPNHAQVLQGPPPQQRSSQPQVVIPPRNLSSNVMGQAQNPKIRQVQVPSHKPNSGAPSREGQGHARPPQNENPESKPPQRLQAHQENMPRPQQRNGSLPSSNPSQHRSPLQNQQQGPYQRTPSSQHQSSQHRSSLPQTPSSQNRSHPQVVIPGKSTSVTPSSTPTLVNESLPVDLNVLLLAAADEYIDAARALGSVTAMVQRPADLEQYQKLMATGLGCMEAVLKRYNHAPRDEAKLRLRFASLLVEETDNDVEIEDVITKGIALCSRCRLLDIKYSLQHLSVRYQAQTNLRAAFKTLDGHISEVETFRHIAWVYAFRFLKVSLALQGPGKPEYAPALQQLHAISSHAEREGDRAVYVTSNVLQALIHVKTSSPDRLEHAQRAIASARSLQLQTSVEQLGSIAALVDCVEIACSLQQGTPDKNKVAALQANLNTSLEAKSPYFPILIERSSGGSSTMTTGGIFRKTNDGRDELVFSWLSKDDLTKLAYYLSGVVSLAHDSRGPDYLTEGLKTTQEALQRPSYAPLPLSTCLQRRSWLSTLDWHVSFTLGLVACHTEDMRHTNEAVISLRNRLGQSPFNNGEPYTIMLQYLSGLQDQLRGSFDSALAAWGSPVFALPTAGAHADFKTDLAILATMNRILIVMNPLHPEHYLSDILFAQLEPLCTNHPHLYISTAFKLIRAFTSATKTSINRQKTLVSNAIVSSQKLQQFRNFQFVTMCLNYMAVLFFADGMDTQAVKSVRAARQMANHNRNALWRAVALGLCIPTFQRHGFMQDATACQIELQKLWDYLPDSMKNEIAGYTGFQEANTGNGDFYMQG</sequence>
<reference evidence="9" key="1">
    <citation type="journal article" date="2020" name="Stud. Mycol.">
        <title>101 Dothideomycetes genomes: a test case for predicting lifestyles and emergence of pathogens.</title>
        <authorList>
            <person name="Haridas S."/>
            <person name="Albert R."/>
            <person name="Binder M."/>
            <person name="Bloem J."/>
            <person name="Labutti K."/>
            <person name="Salamov A."/>
            <person name="Andreopoulos B."/>
            <person name="Baker S."/>
            <person name="Barry K."/>
            <person name="Bills G."/>
            <person name="Bluhm B."/>
            <person name="Cannon C."/>
            <person name="Castanera R."/>
            <person name="Culley D."/>
            <person name="Daum C."/>
            <person name="Ezra D."/>
            <person name="Gonzalez J."/>
            <person name="Henrissat B."/>
            <person name="Kuo A."/>
            <person name="Liang C."/>
            <person name="Lipzen A."/>
            <person name="Lutzoni F."/>
            <person name="Magnuson J."/>
            <person name="Mondo S."/>
            <person name="Nolan M."/>
            <person name="Ohm R."/>
            <person name="Pangilinan J."/>
            <person name="Park H.-J."/>
            <person name="Ramirez L."/>
            <person name="Alfaro M."/>
            <person name="Sun H."/>
            <person name="Tritt A."/>
            <person name="Yoshinaga Y."/>
            <person name="Zwiers L.-H."/>
            <person name="Turgeon B."/>
            <person name="Goodwin S."/>
            <person name="Spatafora J."/>
            <person name="Crous P."/>
            <person name="Grigoriev I."/>
        </authorList>
    </citation>
    <scope>NUCLEOTIDE SEQUENCE</scope>
    <source>
        <strain evidence="9">CBS 175.79</strain>
    </source>
</reference>
<feature type="compositionally biased region" description="Polar residues" evidence="8">
    <location>
        <begin position="132"/>
        <end position="168"/>
    </location>
</feature>
<feature type="compositionally biased region" description="Low complexity" evidence="8">
    <location>
        <begin position="205"/>
        <end position="215"/>
    </location>
</feature>
<name>A0A6A5XU76_9PLEO</name>
<dbReference type="GO" id="GO:0051301">
    <property type="term" value="P:cell division"/>
    <property type="evidence" value="ECO:0007669"/>
    <property type="project" value="UniProtKB-KW"/>
</dbReference>
<comment type="similarity">
    <text evidence="2">Belongs to the SCC4/mau-2 family.</text>
</comment>
<dbReference type="OrthoDB" id="5565328at2759"/>
<dbReference type="GO" id="GO:0005634">
    <property type="term" value="C:nucleus"/>
    <property type="evidence" value="ECO:0007669"/>
    <property type="project" value="UniProtKB-SubCell"/>
</dbReference>
<evidence type="ECO:0000256" key="5">
    <source>
        <dbReference type="ARBA" id="ARBA00022829"/>
    </source>
</evidence>
<organism evidence="9 10">
    <name type="scientific">Aaosphaeria arxii CBS 175.79</name>
    <dbReference type="NCBI Taxonomy" id="1450172"/>
    <lineage>
        <taxon>Eukaryota</taxon>
        <taxon>Fungi</taxon>
        <taxon>Dikarya</taxon>
        <taxon>Ascomycota</taxon>
        <taxon>Pezizomycotina</taxon>
        <taxon>Dothideomycetes</taxon>
        <taxon>Pleosporomycetidae</taxon>
        <taxon>Pleosporales</taxon>
        <taxon>Pleosporales incertae sedis</taxon>
        <taxon>Aaosphaeria</taxon>
    </lineage>
</organism>
<dbReference type="PANTHER" id="PTHR21394">
    <property type="entry name" value="MAU2 CHROMATID COHESION FACTOR HOMOLOG"/>
    <property type="match status" value="1"/>
</dbReference>
<keyword evidence="3" id="KW-0132">Cell division</keyword>
<evidence type="ECO:0000256" key="3">
    <source>
        <dbReference type="ARBA" id="ARBA00022618"/>
    </source>
</evidence>
<evidence type="ECO:0000256" key="1">
    <source>
        <dbReference type="ARBA" id="ARBA00004123"/>
    </source>
</evidence>
<keyword evidence="10" id="KW-1185">Reference proteome</keyword>
<evidence type="ECO:0008006" key="11">
    <source>
        <dbReference type="Google" id="ProtNLM"/>
    </source>
</evidence>
<dbReference type="EMBL" id="ML978069">
    <property type="protein sequence ID" value="KAF2016752.1"/>
    <property type="molecule type" value="Genomic_DNA"/>
</dbReference>
<comment type="subcellular location">
    <subcellularLocation>
        <location evidence="1">Nucleus</location>
    </subcellularLocation>
</comment>
<evidence type="ECO:0000313" key="9">
    <source>
        <dbReference type="EMBL" id="KAF2016752.1"/>
    </source>
</evidence>
<evidence type="ECO:0000256" key="4">
    <source>
        <dbReference type="ARBA" id="ARBA00022776"/>
    </source>
</evidence>
<keyword evidence="6" id="KW-0539">Nucleus</keyword>
<dbReference type="AlphaFoldDB" id="A0A6A5XU76"/>
<dbReference type="GeneID" id="54285551"/>
<gene>
    <name evidence="9" type="ORF">BU24DRAFT_423111</name>
</gene>
<dbReference type="Proteomes" id="UP000799778">
    <property type="component" value="Unassembled WGS sequence"/>
</dbReference>
<accession>A0A6A5XU76</accession>
<evidence type="ECO:0000256" key="6">
    <source>
        <dbReference type="ARBA" id="ARBA00023242"/>
    </source>
</evidence>
<feature type="compositionally biased region" description="Low complexity" evidence="8">
    <location>
        <begin position="169"/>
        <end position="187"/>
    </location>
</feature>
<evidence type="ECO:0000256" key="8">
    <source>
        <dbReference type="SAM" id="MobiDB-lite"/>
    </source>
</evidence>
<evidence type="ECO:0000313" key="10">
    <source>
        <dbReference type="Proteomes" id="UP000799778"/>
    </source>
</evidence>
<dbReference type="GO" id="GO:0007059">
    <property type="term" value="P:chromosome segregation"/>
    <property type="evidence" value="ECO:0007669"/>
    <property type="project" value="UniProtKB-KW"/>
</dbReference>
<feature type="compositionally biased region" description="Low complexity" evidence="8">
    <location>
        <begin position="14"/>
        <end position="24"/>
    </location>
</feature>
<protein>
    <recommendedName>
        <fullName evidence="11">Cohesin loading factor-domain-containing protein</fullName>
    </recommendedName>
</protein>